<gene>
    <name evidence="2" type="ORF">ACFQBQ_11510</name>
</gene>
<evidence type="ECO:0000313" key="3">
    <source>
        <dbReference type="Proteomes" id="UP001596391"/>
    </source>
</evidence>
<dbReference type="EMBL" id="JBHSWI010000001">
    <property type="protein sequence ID" value="MFC6646197.1"/>
    <property type="molecule type" value="Genomic_DNA"/>
</dbReference>
<organism evidence="2 3">
    <name type="scientific">Granulicella cerasi</name>
    <dbReference type="NCBI Taxonomy" id="741063"/>
    <lineage>
        <taxon>Bacteria</taxon>
        <taxon>Pseudomonadati</taxon>
        <taxon>Acidobacteriota</taxon>
        <taxon>Terriglobia</taxon>
        <taxon>Terriglobales</taxon>
        <taxon>Acidobacteriaceae</taxon>
        <taxon>Granulicella</taxon>
    </lineage>
</organism>
<dbReference type="Proteomes" id="UP001596391">
    <property type="component" value="Unassembled WGS sequence"/>
</dbReference>
<proteinExistence type="predicted"/>
<keyword evidence="1" id="KW-0472">Membrane</keyword>
<feature type="transmembrane region" description="Helical" evidence="1">
    <location>
        <begin position="29"/>
        <end position="51"/>
    </location>
</feature>
<reference evidence="3" key="1">
    <citation type="journal article" date="2019" name="Int. J. Syst. Evol. Microbiol.">
        <title>The Global Catalogue of Microorganisms (GCM) 10K type strain sequencing project: providing services to taxonomists for standard genome sequencing and annotation.</title>
        <authorList>
            <consortium name="The Broad Institute Genomics Platform"/>
            <consortium name="The Broad Institute Genome Sequencing Center for Infectious Disease"/>
            <person name="Wu L."/>
            <person name="Ma J."/>
        </authorList>
    </citation>
    <scope>NUCLEOTIDE SEQUENCE [LARGE SCALE GENOMIC DNA]</scope>
    <source>
        <strain evidence="3">CGMCC 1.16026</strain>
    </source>
</reference>
<comment type="caution">
    <text evidence="2">The sequence shown here is derived from an EMBL/GenBank/DDBJ whole genome shotgun (WGS) entry which is preliminary data.</text>
</comment>
<protein>
    <submittedName>
        <fullName evidence="2">Uncharacterized protein</fullName>
    </submittedName>
</protein>
<evidence type="ECO:0000313" key="2">
    <source>
        <dbReference type="EMBL" id="MFC6646197.1"/>
    </source>
</evidence>
<sequence>MRKVSEVVSEGFIWGVGITRPREGEQRRAARYISFILAGSIALAVGAFFFLSQRIF</sequence>
<dbReference type="RefSeq" id="WP_263369892.1">
    <property type="nucleotide sequence ID" value="NZ_JAGSYD010000001.1"/>
</dbReference>
<keyword evidence="3" id="KW-1185">Reference proteome</keyword>
<keyword evidence="1" id="KW-0812">Transmembrane</keyword>
<evidence type="ECO:0000256" key="1">
    <source>
        <dbReference type="SAM" id="Phobius"/>
    </source>
</evidence>
<accession>A0ABW1Z9S5</accession>
<name>A0ABW1Z9S5_9BACT</name>
<keyword evidence="1" id="KW-1133">Transmembrane helix</keyword>